<dbReference type="Gene3D" id="2.120.10.10">
    <property type="match status" value="1"/>
</dbReference>
<proteinExistence type="predicted"/>
<evidence type="ECO:0000313" key="3">
    <source>
        <dbReference type="Proteomes" id="UP001595818"/>
    </source>
</evidence>
<name>A0ABV9SYL7_9BACT</name>
<keyword evidence="3" id="KW-1185">Reference proteome</keyword>
<sequence length="429" mass="48695">MKKPGQIKKVGSRRTFLKNSLFGGISLIGIDPTVFFFDKGLNIKSELSYDIDLFSPTRLFDGDKCWAHPRAGIIPGKKKTDPPRVVMTLNTLDLSGSDVFKGMLSMKSDDFGRTWDEPAQSQALAPAIEEINQVRHPVAVSDFWPKWHKQTRTLLGIGHTIVYTPDWKVTYPRPRHTAYSVYDPKKNAWSAWKKLEMNGMQKFHHAGAGCVQRYDEANGEIKLPIYFTPDKGNSRITVCRCAFNGKDLKFLEQGNELAIDDGSRGLHEPSLTYFNGVYYLTLRNDHAGYVTKSKDGLVFEPIRAWKFDDGSDLGNYNTQQHWVTHSDGLFLVYTRRGAGNDHVFRHRAPLFMAQVDPDRMVVIRESEQILVPERGARLGNFGVTDVSPDETWVTVSEWMQPKGVEKYGSDGSVFVARIQWNRPNGLFEK</sequence>
<evidence type="ECO:0000313" key="2">
    <source>
        <dbReference type="EMBL" id="MFC4871501.1"/>
    </source>
</evidence>
<organism evidence="2 3">
    <name type="scientific">Negadavirga shengliensis</name>
    <dbReference type="NCBI Taxonomy" id="1389218"/>
    <lineage>
        <taxon>Bacteria</taxon>
        <taxon>Pseudomonadati</taxon>
        <taxon>Bacteroidota</taxon>
        <taxon>Cytophagia</taxon>
        <taxon>Cytophagales</taxon>
        <taxon>Cyclobacteriaceae</taxon>
        <taxon>Negadavirga</taxon>
    </lineage>
</organism>
<dbReference type="EMBL" id="JBHSJJ010000003">
    <property type="protein sequence ID" value="MFC4871501.1"/>
    <property type="molecule type" value="Genomic_DNA"/>
</dbReference>
<evidence type="ECO:0000256" key="1">
    <source>
        <dbReference type="SAM" id="Phobius"/>
    </source>
</evidence>
<keyword evidence="1" id="KW-1133">Transmembrane helix</keyword>
<keyword evidence="1" id="KW-0472">Membrane</keyword>
<gene>
    <name evidence="2" type="ORF">ACFPFU_07370</name>
</gene>
<keyword evidence="1" id="KW-0812">Transmembrane</keyword>
<reference evidence="3" key="1">
    <citation type="journal article" date="2019" name="Int. J. Syst. Evol. Microbiol.">
        <title>The Global Catalogue of Microorganisms (GCM) 10K type strain sequencing project: providing services to taxonomists for standard genome sequencing and annotation.</title>
        <authorList>
            <consortium name="The Broad Institute Genomics Platform"/>
            <consortium name="The Broad Institute Genome Sequencing Center for Infectious Disease"/>
            <person name="Wu L."/>
            <person name="Ma J."/>
        </authorList>
    </citation>
    <scope>NUCLEOTIDE SEQUENCE [LARGE SCALE GENOMIC DNA]</scope>
    <source>
        <strain evidence="3">CGMCC 4.7466</strain>
    </source>
</reference>
<dbReference type="RefSeq" id="WP_377063023.1">
    <property type="nucleotide sequence ID" value="NZ_JBHSJJ010000003.1"/>
</dbReference>
<comment type="caution">
    <text evidence="2">The sequence shown here is derived from an EMBL/GenBank/DDBJ whole genome shotgun (WGS) entry which is preliminary data.</text>
</comment>
<dbReference type="SUPFAM" id="SSF50939">
    <property type="entry name" value="Sialidases"/>
    <property type="match status" value="1"/>
</dbReference>
<accession>A0ABV9SYL7</accession>
<protein>
    <submittedName>
        <fullName evidence="2">Exo-alpha-sialidase</fullName>
    </submittedName>
</protein>
<dbReference type="Proteomes" id="UP001595818">
    <property type="component" value="Unassembled WGS sequence"/>
</dbReference>
<feature type="transmembrane region" description="Helical" evidence="1">
    <location>
        <begin position="21"/>
        <end position="37"/>
    </location>
</feature>
<dbReference type="InterPro" id="IPR036278">
    <property type="entry name" value="Sialidase_sf"/>
</dbReference>